<dbReference type="PANTHER" id="PTHR23417:SF14">
    <property type="entry name" value="PENTACOTRIPEPTIDE-REPEAT REGION OF PRORP DOMAIN-CONTAINING PROTEIN"/>
    <property type="match status" value="1"/>
</dbReference>
<evidence type="ECO:0000256" key="1">
    <source>
        <dbReference type="ARBA" id="ARBA00000142"/>
    </source>
</evidence>
<evidence type="ECO:0000313" key="10">
    <source>
        <dbReference type="Proteomes" id="UP000242317"/>
    </source>
</evidence>
<dbReference type="Gene3D" id="3.40.50.150">
    <property type="entry name" value="Vaccinia Virus protein VP39"/>
    <property type="match status" value="1"/>
</dbReference>
<gene>
    <name evidence="7" type="primary">trmB</name>
    <name evidence="9" type="ORF">SAMN05421749_101433</name>
</gene>
<evidence type="ECO:0000256" key="8">
    <source>
        <dbReference type="SAM" id="MobiDB-lite"/>
    </source>
</evidence>
<comment type="caution">
    <text evidence="7">Lacks conserved residue(s) required for the propagation of feature annotation.</text>
</comment>
<organism evidence="9 10">
    <name type="scientific">Acinetobacter marinus</name>
    <dbReference type="NCBI Taxonomy" id="281375"/>
    <lineage>
        <taxon>Bacteria</taxon>
        <taxon>Pseudomonadati</taxon>
        <taxon>Pseudomonadota</taxon>
        <taxon>Gammaproteobacteria</taxon>
        <taxon>Moraxellales</taxon>
        <taxon>Moraxellaceae</taxon>
        <taxon>Acinetobacter</taxon>
    </lineage>
</organism>
<dbReference type="InterPro" id="IPR055361">
    <property type="entry name" value="tRNA_methyltr_TrmB_bact"/>
</dbReference>
<keyword evidence="10" id="KW-1185">Reference proteome</keyword>
<comment type="catalytic activity">
    <reaction evidence="1 7">
        <text>guanosine(46) in tRNA + S-adenosyl-L-methionine = N(7)-methylguanosine(46) in tRNA + S-adenosyl-L-homocysteine</text>
        <dbReference type="Rhea" id="RHEA:42708"/>
        <dbReference type="Rhea" id="RHEA-COMP:10188"/>
        <dbReference type="Rhea" id="RHEA-COMP:10189"/>
        <dbReference type="ChEBI" id="CHEBI:57856"/>
        <dbReference type="ChEBI" id="CHEBI:59789"/>
        <dbReference type="ChEBI" id="CHEBI:74269"/>
        <dbReference type="ChEBI" id="CHEBI:74480"/>
        <dbReference type="EC" id="2.1.1.33"/>
    </reaction>
</comment>
<evidence type="ECO:0000256" key="7">
    <source>
        <dbReference type="HAMAP-Rule" id="MF_01057"/>
    </source>
</evidence>
<dbReference type="NCBIfam" id="TIGR00091">
    <property type="entry name" value="tRNA (guanosine(46)-N7)-methyltransferase TrmB"/>
    <property type="match status" value="1"/>
</dbReference>
<feature type="binding site" evidence="7">
    <location>
        <begin position="245"/>
        <end position="248"/>
    </location>
    <ligand>
        <name>substrate</name>
    </ligand>
</feature>
<dbReference type="HAMAP" id="MF_01057">
    <property type="entry name" value="tRNA_methyltr_TrmB"/>
    <property type="match status" value="1"/>
</dbReference>
<evidence type="ECO:0000256" key="6">
    <source>
        <dbReference type="ARBA" id="ARBA00022694"/>
    </source>
</evidence>
<dbReference type="AlphaFoldDB" id="A0A1G6GUI3"/>
<sequence length="267" mass="30449">MSEQHTSPLAPQSAPPVSNTPQNALEIRDQIAAIKNLDELTEHREIVTFMRRSSPLNTSQRSALEDYQHLILDQHAEALQSGDLRLAFAQPERPLTVEIGFGMGRSLVQMAKANPERNYIGIEVHVPGIAQCVYEAGLAEIDNLRVIDGDAIKILTAMPDNSINCIQLYFPDPWQKKRHYKRRFVVPKRIALVEEKLEIGGTFHSATDWEHYAAWMLEVLSSRERLKNRAGEGNAFPRPDWRPMTKFERRGLEEGHVINDFIFEKIS</sequence>
<evidence type="ECO:0000256" key="3">
    <source>
        <dbReference type="ARBA" id="ARBA00022603"/>
    </source>
</evidence>
<reference evidence="10" key="1">
    <citation type="submission" date="2016-09" db="EMBL/GenBank/DDBJ databases">
        <authorList>
            <person name="Varghese N."/>
            <person name="Submissions S."/>
        </authorList>
    </citation>
    <scope>NUCLEOTIDE SEQUENCE [LARGE SCALE GENOMIC DNA]</scope>
    <source>
        <strain evidence="10">ANC 3699</strain>
    </source>
</reference>
<dbReference type="InterPro" id="IPR029063">
    <property type="entry name" value="SAM-dependent_MTases_sf"/>
</dbReference>
<dbReference type="Proteomes" id="UP000242317">
    <property type="component" value="Unassembled WGS sequence"/>
</dbReference>
<feature type="binding site" evidence="7">
    <location>
        <position position="98"/>
    </location>
    <ligand>
        <name>S-adenosyl-L-methionine</name>
        <dbReference type="ChEBI" id="CHEBI:59789"/>
    </ligand>
</feature>
<dbReference type="InterPro" id="IPR003358">
    <property type="entry name" value="tRNA_(Gua-N-7)_MeTrfase_Trmb"/>
</dbReference>
<dbReference type="GO" id="GO:0008176">
    <property type="term" value="F:tRNA (guanine(46)-N7)-methyltransferase activity"/>
    <property type="evidence" value="ECO:0007669"/>
    <property type="project" value="UniProtKB-UniRule"/>
</dbReference>
<evidence type="ECO:0000256" key="2">
    <source>
        <dbReference type="ARBA" id="ARBA00003015"/>
    </source>
</evidence>
<feature type="binding site" evidence="7">
    <location>
        <position position="208"/>
    </location>
    <ligand>
        <name>substrate</name>
    </ligand>
</feature>
<dbReference type="Pfam" id="PF02390">
    <property type="entry name" value="Methyltransf_4"/>
    <property type="match status" value="1"/>
</dbReference>
<feature type="binding site" evidence="7">
    <location>
        <position position="176"/>
    </location>
    <ligand>
        <name>substrate</name>
    </ligand>
</feature>
<keyword evidence="4 7" id="KW-0808">Transferase</keyword>
<dbReference type="GO" id="GO:0043527">
    <property type="term" value="C:tRNA methyltransferase complex"/>
    <property type="evidence" value="ECO:0007669"/>
    <property type="project" value="TreeGrafter"/>
</dbReference>
<proteinExistence type="inferred from homology"/>
<dbReference type="RefSeq" id="WP_092615288.1">
    <property type="nucleotide sequence ID" value="NZ_FMYK01000001.1"/>
</dbReference>
<dbReference type="SUPFAM" id="SSF53335">
    <property type="entry name" value="S-adenosyl-L-methionine-dependent methyltransferases"/>
    <property type="match status" value="1"/>
</dbReference>
<dbReference type="PROSITE" id="PS51625">
    <property type="entry name" value="SAM_MT_TRMB"/>
    <property type="match status" value="1"/>
</dbReference>
<accession>A0A1G6GUI3</accession>
<evidence type="ECO:0000313" key="9">
    <source>
        <dbReference type="EMBL" id="SDB85618.1"/>
    </source>
</evidence>
<evidence type="ECO:0000256" key="5">
    <source>
        <dbReference type="ARBA" id="ARBA00022691"/>
    </source>
</evidence>
<protein>
    <recommendedName>
        <fullName evidence="7">tRNA (guanine-N(7)-)-methyltransferase</fullName>
        <ecNumber evidence="7">2.1.1.33</ecNumber>
    </recommendedName>
    <alternativeName>
        <fullName evidence="7">tRNA (guanine(46)-N(7))-methyltransferase</fullName>
    </alternativeName>
    <alternativeName>
        <fullName evidence="7">tRNA(m7G46)-methyltransferase</fullName>
    </alternativeName>
</protein>
<keyword evidence="3 7" id="KW-0489">Methyltransferase</keyword>
<comment type="pathway">
    <text evidence="7">tRNA modification; N(7)-methylguanine-tRNA biosynthesis.</text>
</comment>
<comment type="function">
    <text evidence="2 7">Catalyzes the formation of N(7)-methylguanine at position 46 (m7G46) in tRNA.</text>
</comment>
<keyword evidence="6 7" id="KW-0819">tRNA processing</keyword>
<name>A0A1G6GUI3_9GAMM</name>
<feature type="binding site" evidence="7">
    <location>
        <position position="123"/>
    </location>
    <ligand>
        <name>S-adenosyl-L-methionine</name>
        <dbReference type="ChEBI" id="CHEBI:59789"/>
    </ligand>
</feature>
<dbReference type="EC" id="2.1.1.33" evidence="7"/>
<dbReference type="PANTHER" id="PTHR23417">
    <property type="entry name" value="3-DEOXY-D-MANNO-OCTULOSONIC-ACID TRANSFERASE/TRNA GUANINE-N 7 - -METHYLTRANSFERASE"/>
    <property type="match status" value="1"/>
</dbReference>
<evidence type="ECO:0000256" key="4">
    <source>
        <dbReference type="ARBA" id="ARBA00022679"/>
    </source>
</evidence>
<feature type="binding site" evidence="7">
    <location>
        <position position="150"/>
    </location>
    <ligand>
        <name>S-adenosyl-L-methionine</name>
        <dbReference type="ChEBI" id="CHEBI:59789"/>
    </ligand>
</feature>
<comment type="similarity">
    <text evidence="7">Belongs to the class I-like SAM-binding methyltransferase superfamily. TrmB family.</text>
</comment>
<keyword evidence="5 7" id="KW-0949">S-adenosyl-L-methionine</keyword>
<dbReference type="UniPathway" id="UPA00989"/>
<feature type="region of interest" description="Disordered" evidence="8">
    <location>
        <begin position="1"/>
        <end position="21"/>
    </location>
</feature>
<feature type="binding site" evidence="7">
    <location>
        <position position="172"/>
    </location>
    <ligand>
        <name>S-adenosyl-L-methionine</name>
        <dbReference type="ChEBI" id="CHEBI:59789"/>
    </ligand>
</feature>
<dbReference type="EMBL" id="FMYK01000001">
    <property type="protein sequence ID" value="SDB85618.1"/>
    <property type="molecule type" value="Genomic_DNA"/>
</dbReference>
<dbReference type="OrthoDB" id="9802090at2"/>